<dbReference type="SUPFAM" id="SSF46894">
    <property type="entry name" value="C-terminal effector domain of the bipartite response regulators"/>
    <property type="match status" value="1"/>
</dbReference>
<dbReference type="CDD" id="cd06170">
    <property type="entry name" value="LuxR_C_like"/>
    <property type="match status" value="1"/>
</dbReference>
<dbReference type="PANTHER" id="PTHR43642:SF1">
    <property type="entry name" value="HYBRID SIGNAL TRANSDUCTION HISTIDINE KINASE G"/>
    <property type="match status" value="1"/>
</dbReference>
<evidence type="ECO:0000313" key="6">
    <source>
        <dbReference type="Proteomes" id="UP001519287"/>
    </source>
</evidence>
<dbReference type="PROSITE" id="PS00622">
    <property type="entry name" value="HTH_LUXR_1"/>
    <property type="match status" value="1"/>
</dbReference>
<dbReference type="InterPro" id="IPR029016">
    <property type="entry name" value="GAF-like_dom_sf"/>
</dbReference>
<gene>
    <name evidence="5" type="ORF">J2Z66_000375</name>
</gene>
<comment type="caution">
    <text evidence="5">The sequence shown here is derived from an EMBL/GenBank/DDBJ whole genome shotgun (WGS) entry which is preliminary data.</text>
</comment>
<dbReference type="Pfam" id="PF01590">
    <property type="entry name" value="GAF"/>
    <property type="match status" value="1"/>
</dbReference>
<dbReference type="SUPFAM" id="SSF56112">
    <property type="entry name" value="Protein kinase-like (PK-like)"/>
    <property type="match status" value="1"/>
</dbReference>
<dbReference type="InterPro" id="IPR036388">
    <property type="entry name" value="WH-like_DNA-bd_sf"/>
</dbReference>
<accession>A0ABS4INN7</accession>
<keyword evidence="2" id="KW-0804">Transcription</keyword>
<dbReference type="SMART" id="SM00421">
    <property type="entry name" value="HTH_LUXR"/>
    <property type="match status" value="1"/>
</dbReference>
<dbReference type="InterPro" id="IPR041664">
    <property type="entry name" value="AAA_16"/>
</dbReference>
<dbReference type="Pfam" id="PF13191">
    <property type="entry name" value="AAA_16"/>
    <property type="match status" value="1"/>
</dbReference>
<evidence type="ECO:0000256" key="2">
    <source>
        <dbReference type="ARBA" id="ARBA00023163"/>
    </source>
</evidence>
<dbReference type="PROSITE" id="PS50043">
    <property type="entry name" value="HTH_LUXR_2"/>
    <property type="match status" value="1"/>
</dbReference>
<sequence>MSLTEGTKLKELLNGTAMEAAPFVHIAIALAELVQTTHNRKTMIGDLNPSGVRIFGGRIQAEKIRAVLEEKRELDYAYISPEQTGRINRASDVRSDLYALGLIYYEMLAGCLPFQAQSAEEWVHAHLAIVPKPLQELRPETAGSLADIIMKLLSKTAEERYQSAYGLLADLKRCDSSLEEWGEIVPFEIARADEASRFRLPRTLFGREKEKEKLREAFEQARGGASAFVVVTGQAGSGKTALVRELQMLVTRDGGQFIAGKCDLMNQDMPFSPILQALRRLIRQIWGESPEKVAKWKEQLTETLGQGAGVIAQLLPEAGKLLGEFPAVEPLPPSEAAVRFRRLLPIFINTFAGREHPLVMFLDDLQWADPATMDVLRTVANDRDLHGLLLIGSFREEAAPDCMENGGTQGAAALWIKDSFSLHKTGKPLSLQHITLDPLSYIEVRQFISHILNENTARIRLLAESLYHRTGGNPLYLHRFVDSLYRENKLYFDEEQAIWSWEAAAVTQMPEDPDILHLIGTRIRMLPHETIELLAIAAAIGHRFRLSMVALVSGRSLSHTRKLLRSVEDEGLLSRENEAGEVDEADAIDAADEVETDDGYYTFLHDRVQQAAYRSVLEPEQAGLHLKIGRVMRTGRCEQQEESIFDMVYHLNLGSSEMTDETEKRELAAYNLQAGLKSKATTAFAAALHFLETGLRFVQEDESGTDSLAYRLMLELPECEYMCGRVDRAKDLLERLMTRTTDLVERSQIYLISIGMNAYLKRDDIAVNIGWQALAEFGWKLPMKPSKALVAKEVVMTQMALSKMRNELPRLPLNYDPHYKALSDLVMAMSTSVFIISLELSAVLFSRFVRYGLKHGNNEAFTCVLAGYGLVIFRNNISSFHTGLQHIETACTLSSSFESTDLQCRLLYIKGLAKLLQNPEEGMRCFEQSMRYGMESANLAFVSIAMLTCTTNHTGDLHTLTARIVNFETMSQKLVDEVTLNIFRIARWYVAQLQGEVESDEVVMPLQNSRLKERLNNEVYYTCTCQIEIAYLSGRYREALEWVEKGKFNTFRQTRLQVRKQHVYHSLTLAAMYTEAPPEERKGIRAMLSKQLRSMKQWSGYFGQQSSAYLLIAAELLGIDGNRLAAAKGYEAAAQEARRERYGLIEAIAYERASMYYREAGSITGANVLLVDAFSAYARWGAFAKARKLRDAYPEAAYPELELTAAARQEGLMTAEEEMGQSEAAREVMPHLVDEQVLIQQIMGWSGKAVSQDHSHEVSQNVNEYVSKDVMKRFLESALRYSGAEKGYVLSSHGEGFIMEEQVGADDTQEEASYAEAIVRYVIKTGEPVVLADASRSSYGADPNIRRSQPQSVLCMPILFPGKLLPSVLYLENNLISGVFTKERLGVLDLMIMRMVYLKSLEDSRAQISVSSDSGQSLQAISSEVSQPLIEPLTNRETEILYALTDGLSNKEIAYRFGLTEGTVKSYVFHLYGKLGVKRRAQAIARARELQLLG</sequence>
<evidence type="ECO:0000256" key="1">
    <source>
        <dbReference type="ARBA" id="ARBA00023015"/>
    </source>
</evidence>
<dbReference type="Gene3D" id="3.30.450.40">
    <property type="match status" value="1"/>
</dbReference>
<dbReference type="EMBL" id="JAGGLB010000001">
    <property type="protein sequence ID" value="MBP1988780.1"/>
    <property type="molecule type" value="Genomic_DNA"/>
</dbReference>
<keyword evidence="1" id="KW-0805">Transcription regulation</keyword>
<dbReference type="Gene3D" id="1.10.10.10">
    <property type="entry name" value="Winged helix-like DNA-binding domain superfamily/Winged helix DNA-binding domain"/>
    <property type="match status" value="1"/>
</dbReference>
<keyword evidence="6" id="KW-1185">Reference proteome</keyword>
<dbReference type="Proteomes" id="UP001519287">
    <property type="component" value="Unassembled WGS sequence"/>
</dbReference>
<dbReference type="RefSeq" id="WP_209969165.1">
    <property type="nucleotide sequence ID" value="NZ_JAGGLB010000001.1"/>
</dbReference>
<dbReference type="InterPro" id="IPR000792">
    <property type="entry name" value="Tscrpt_reg_LuxR_C"/>
</dbReference>
<dbReference type="Gene3D" id="1.10.510.10">
    <property type="entry name" value="Transferase(Phosphotransferase) domain 1"/>
    <property type="match status" value="1"/>
</dbReference>
<dbReference type="PROSITE" id="PS50011">
    <property type="entry name" value="PROTEIN_KINASE_DOM"/>
    <property type="match status" value="1"/>
</dbReference>
<dbReference type="Gene3D" id="3.40.50.300">
    <property type="entry name" value="P-loop containing nucleotide triphosphate hydrolases"/>
    <property type="match status" value="1"/>
</dbReference>
<feature type="domain" description="HTH luxR-type" evidence="4">
    <location>
        <begin position="1426"/>
        <end position="1491"/>
    </location>
</feature>
<name>A0ABS4INN7_9BACL</name>
<dbReference type="SUPFAM" id="SSF55781">
    <property type="entry name" value="GAF domain-like"/>
    <property type="match status" value="1"/>
</dbReference>
<dbReference type="Pfam" id="PF00196">
    <property type="entry name" value="GerE"/>
    <property type="match status" value="1"/>
</dbReference>
<evidence type="ECO:0000259" key="4">
    <source>
        <dbReference type="PROSITE" id="PS50043"/>
    </source>
</evidence>
<protein>
    <submittedName>
        <fullName evidence="5">ATPase/DNA-binding CsgD family transcriptional regulator</fullName>
    </submittedName>
</protein>
<evidence type="ECO:0000259" key="3">
    <source>
        <dbReference type="PROSITE" id="PS50011"/>
    </source>
</evidence>
<reference evidence="5 6" key="1">
    <citation type="submission" date="2021-03" db="EMBL/GenBank/DDBJ databases">
        <title>Genomic Encyclopedia of Type Strains, Phase IV (KMG-IV): sequencing the most valuable type-strain genomes for metagenomic binning, comparative biology and taxonomic classification.</title>
        <authorList>
            <person name="Goeker M."/>
        </authorList>
    </citation>
    <scope>NUCLEOTIDE SEQUENCE [LARGE SCALE GENOMIC DNA]</scope>
    <source>
        <strain evidence="5 6">DSM 26048</strain>
    </source>
</reference>
<dbReference type="SUPFAM" id="SSF52540">
    <property type="entry name" value="P-loop containing nucleoside triphosphate hydrolases"/>
    <property type="match status" value="1"/>
</dbReference>
<dbReference type="InterPro" id="IPR003018">
    <property type="entry name" value="GAF"/>
</dbReference>
<dbReference type="InterPro" id="IPR000719">
    <property type="entry name" value="Prot_kinase_dom"/>
</dbReference>
<feature type="domain" description="Protein kinase" evidence="3">
    <location>
        <begin position="1"/>
        <end position="178"/>
    </location>
</feature>
<dbReference type="PANTHER" id="PTHR43642">
    <property type="entry name" value="HYBRID SIGNAL TRANSDUCTION HISTIDINE KINASE G"/>
    <property type="match status" value="1"/>
</dbReference>
<dbReference type="InterPro" id="IPR053159">
    <property type="entry name" value="Hybrid_Histidine_Kinase"/>
</dbReference>
<dbReference type="InterPro" id="IPR011009">
    <property type="entry name" value="Kinase-like_dom_sf"/>
</dbReference>
<evidence type="ECO:0000313" key="5">
    <source>
        <dbReference type="EMBL" id="MBP1988780.1"/>
    </source>
</evidence>
<proteinExistence type="predicted"/>
<dbReference type="InterPro" id="IPR027417">
    <property type="entry name" value="P-loop_NTPase"/>
</dbReference>
<dbReference type="PRINTS" id="PR00038">
    <property type="entry name" value="HTHLUXR"/>
</dbReference>
<dbReference type="InterPro" id="IPR016032">
    <property type="entry name" value="Sig_transdc_resp-reg_C-effctor"/>
</dbReference>
<organism evidence="5 6">
    <name type="scientific">Paenibacillus eucommiae</name>
    <dbReference type="NCBI Taxonomy" id="1355755"/>
    <lineage>
        <taxon>Bacteria</taxon>
        <taxon>Bacillati</taxon>
        <taxon>Bacillota</taxon>
        <taxon>Bacilli</taxon>
        <taxon>Bacillales</taxon>
        <taxon>Paenibacillaceae</taxon>
        <taxon>Paenibacillus</taxon>
    </lineage>
</organism>